<dbReference type="OrthoDB" id="5333961at2"/>
<organism evidence="2 3">
    <name type="scientific">Polyangium fumosum</name>
    <dbReference type="NCBI Taxonomy" id="889272"/>
    <lineage>
        <taxon>Bacteria</taxon>
        <taxon>Pseudomonadati</taxon>
        <taxon>Myxococcota</taxon>
        <taxon>Polyangia</taxon>
        <taxon>Polyangiales</taxon>
        <taxon>Polyangiaceae</taxon>
        <taxon>Polyangium</taxon>
    </lineage>
</organism>
<name>A0A4U1JII1_9BACT</name>
<dbReference type="InterPro" id="IPR052776">
    <property type="entry name" value="Chloro_ReproSupport/MetalTrans"/>
</dbReference>
<feature type="transmembrane region" description="Helical" evidence="1">
    <location>
        <begin position="192"/>
        <end position="218"/>
    </location>
</feature>
<dbReference type="Proteomes" id="UP000309215">
    <property type="component" value="Unassembled WGS sequence"/>
</dbReference>
<reference evidence="2 3" key="1">
    <citation type="submission" date="2019-04" db="EMBL/GenBank/DDBJ databases">
        <authorList>
            <person name="Li Y."/>
            <person name="Wang J."/>
        </authorList>
    </citation>
    <scope>NUCLEOTIDE SEQUENCE [LARGE SCALE GENOMIC DNA]</scope>
    <source>
        <strain evidence="2 3">DSM 14668</strain>
    </source>
</reference>
<dbReference type="AlphaFoldDB" id="A0A4U1JII1"/>
<feature type="transmembrane region" description="Helical" evidence="1">
    <location>
        <begin position="152"/>
        <end position="180"/>
    </location>
</feature>
<dbReference type="PANTHER" id="PTHR33876:SF4">
    <property type="entry name" value="CHLOROPLAST PROTEIN FOR GROWTH AND FERTILITY 2"/>
    <property type="match status" value="1"/>
</dbReference>
<keyword evidence="1" id="KW-0812">Transmembrane</keyword>
<keyword evidence="1" id="KW-1133">Transmembrane helix</keyword>
<comment type="caution">
    <text evidence="2">The sequence shown here is derived from an EMBL/GenBank/DDBJ whole genome shotgun (WGS) entry which is preliminary data.</text>
</comment>
<dbReference type="PANTHER" id="PTHR33876">
    <property type="entry name" value="UNNAMED PRODUCT"/>
    <property type="match status" value="1"/>
</dbReference>
<protein>
    <submittedName>
        <fullName evidence="2">High-affinity nickel-transport family protein</fullName>
    </submittedName>
</protein>
<accession>A0A4U1JII1</accession>
<feature type="transmembrane region" description="Helical" evidence="1">
    <location>
        <begin position="61"/>
        <end position="80"/>
    </location>
</feature>
<evidence type="ECO:0000256" key="1">
    <source>
        <dbReference type="SAM" id="Phobius"/>
    </source>
</evidence>
<feature type="transmembrane region" description="Helical" evidence="1">
    <location>
        <begin position="29"/>
        <end position="55"/>
    </location>
</feature>
<sequence>MRHATDPDHVVAVTTIVSRERTLRAAAPLGAIWGLGHTLTILLVGGAIVLFGIVVPPRVGLTMEFSVALMLMLLGGLSLARIVRQTRAHDAAAPDSGHERAHAVLFGLDRRLGRFGAYRFVRPLVVGVVHGMAGSAAVALLVVGTIHDPGWALVYLVVFGAGTVAGMLLITTALAIPFAYMARRFERLHRGLGLAAGVSSLAFGALLAYEIGFVQGLFTGNPQWVPG</sequence>
<evidence type="ECO:0000313" key="2">
    <source>
        <dbReference type="EMBL" id="TKD10506.1"/>
    </source>
</evidence>
<gene>
    <name evidence="2" type="ORF">E8A74_07765</name>
</gene>
<dbReference type="EMBL" id="SSMQ01000006">
    <property type="protein sequence ID" value="TKD10506.1"/>
    <property type="molecule type" value="Genomic_DNA"/>
</dbReference>
<proteinExistence type="predicted"/>
<feature type="transmembrane region" description="Helical" evidence="1">
    <location>
        <begin position="120"/>
        <end position="146"/>
    </location>
</feature>
<keyword evidence="1" id="KW-0472">Membrane</keyword>
<evidence type="ECO:0000313" key="3">
    <source>
        <dbReference type="Proteomes" id="UP000309215"/>
    </source>
</evidence>
<keyword evidence="3" id="KW-1185">Reference proteome</keyword>